<dbReference type="PROSITE" id="PS50850">
    <property type="entry name" value="MFS"/>
    <property type="match status" value="1"/>
</dbReference>
<feature type="transmembrane region" description="Helical" evidence="6">
    <location>
        <begin position="339"/>
        <end position="363"/>
    </location>
</feature>
<protein>
    <submittedName>
        <fullName evidence="8">Major facilitator superfamily domain-containing protein</fullName>
    </submittedName>
</protein>
<reference evidence="8" key="1">
    <citation type="journal article" date="2021" name="Nat. Commun.">
        <title>Genetic determinants of endophytism in the Arabidopsis root mycobiome.</title>
        <authorList>
            <person name="Mesny F."/>
            <person name="Miyauchi S."/>
            <person name="Thiergart T."/>
            <person name="Pickel B."/>
            <person name="Atanasova L."/>
            <person name="Karlsson M."/>
            <person name="Huettel B."/>
            <person name="Barry K.W."/>
            <person name="Haridas S."/>
            <person name="Chen C."/>
            <person name="Bauer D."/>
            <person name="Andreopoulos W."/>
            <person name="Pangilinan J."/>
            <person name="LaButti K."/>
            <person name="Riley R."/>
            <person name="Lipzen A."/>
            <person name="Clum A."/>
            <person name="Drula E."/>
            <person name="Henrissat B."/>
            <person name="Kohler A."/>
            <person name="Grigoriev I.V."/>
            <person name="Martin F.M."/>
            <person name="Hacquard S."/>
        </authorList>
    </citation>
    <scope>NUCLEOTIDE SEQUENCE</scope>
    <source>
        <strain evidence="8">MPI-CAGE-CH-0235</strain>
    </source>
</reference>
<keyword evidence="4 6" id="KW-0472">Membrane</keyword>
<proteinExistence type="predicted"/>
<feature type="transmembrane region" description="Helical" evidence="6">
    <location>
        <begin position="523"/>
        <end position="547"/>
    </location>
</feature>
<dbReference type="InterPro" id="IPR011701">
    <property type="entry name" value="MFS"/>
</dbReference>
<feature type="transmembrane region" description="Helical" evidence="6">
    <location>
        <begin position="180"/>
        <end position="198"/>
    </location>
</feature>
<feature type="transmembrane region" description="Helical" evidence="6">
    <location>
        <begin position="431"/>
        <end position="453"/>
    </location>
</feature>
<organism evidence="8 9">
    <name type="scientific">Stachybotrys elegans</name>
    <dbReference type="NCBI Taxonomy" id="80388"/>
    <lineage>
        <taxon>Eukaryota</taxon>
        <taxon>Fungi</taxon>
        <taxon>Dikarya</taxon>
        <taxon>Ascomycota</taxon>
        <taxon>Pezizomycotina</taxon>
        <taxon>Sordariomycetes</taxon>
        <taxon>Hypocreomycetidae</taxon>
        <taxon>Hypocreales</taxon>
        <taxon>Stachybotryaceae</taxon>
        <taxon>Stachybotrys</taxon>
    </lineage>
</organism>
<comment type="subcellular location">
    <subcellularLocation>
        <location evidence="1">Membrane</location>
        <topology evidence="1">Multi-pass membrane protein</topology>
    </subcellularLocation>
</comment>
<feature type="transmembrane region" description="Helical" evidence="6">
    <location>
        <begin position="92"/>
        <end position="109"/>
    </location>
</feature>
<comment type="caution">
    <text evidence="8">The sequence shown here is derived from an EMBL/GenBank/DDBJ whole genome shotgun (WGS) entry which is preliminary data.</text>
</comment>
<accession>A0A8K0SU98</accession>
<feature type="transmembrane region" description="Helical" evidence="6">
    <location>
        <begin position="55"/>
        <end position="80"/>
    </location>
</feature>
<feature type="transmembrane region" description="Helical" evidence="6">
    <location>
        <begin position="465"/>
        <end position="488"/>
    </location>
</feature>
<feature type="transmembrane region" description="Helical" evidence="6">
    <location>
        <begin position="121"/>
        <end position="139"/>
    </location>
</feature>
<dbReference type="PANTHER" id="PTHR23501">
    <property type="entry name" value="MAJOR FACILITATOR SUPERFAMILY"/>
    <property type="match status" value="1"/>
</dbReference>
<keyword evidence="3 6" id="KW-1133">Transmembrane helix</keyword>
<dbReference type="Proteomes" id="UP000813444">
    <property type="component" value="Unassembled WGS sequence"/>
</dbReference>
<evidence type="ECO:0000259" key="7">
    <source>
        <dbReference type="PROSITE" id="PS50850"/>
    </source>
</evidence>
<dbReference type="PANTHER" id="PTHR23501:SF39">
    <property type="entry name" value="MULTIDRUG TRANSPORTER, PUTATIVE (AFU_ORTHOLOGUE AFUA_1G05010)-RELATED"/>
    <property type="match status" value="1"/>
</dbReference>
<feature type="domain" description="Major facilitator superfamily (MFS) profile" evidence="7">
    <location>
        <begin position="55"/>
        <end position="549"/>
    </location>
</feature>
<dbReference type="AlphaFoldDB" id="A0A8K0SU98"/>
<evidence type="ECO:0000256" key="5">
    <source>
        <dbReference type="SAM" id="MobiDB-lite"/>
    </source>
</evidence>
<evidence type="ECO:0000256" key="4">
    <source>
        <dbReference type="ARBA" id="ARBA00023136"/>
    </source>
</evidence>
<feature type="transmembrane region" description="Helical" evidence="6">
    <location>
        <begin position="151"/>
        <end position="168"/>
    </location>
</feature>
<evidence type="ECO:0000313" key="8">
    <source>
        <dbReference type="EMBL" id="KAH7321055.1"/>
    </source>
</evidence>
<feature type="transmembrane region" description="Helical" evidence="6">
    <location>
        <begin position="288"/>
        <end position="306"/>
    </location>
</feature>
<feature type="transmembrane region" description="Helical" evidence="6">
    <location>
        <begin position="406"/>
        <end position="425"/>
    </location>
</feature>
<feature type="transmembrane region" description="Helical" evidence="6">
    <location>
        <begin position="204"/>
        <end position="224"/>
    </location>
</feature>
<dbReference type="EMBL" id="JAGPNK010000005">
    <property type="protein sequence ID" value="KAH7321055.1"/>
    <property type="molecule type" value="Genomic_DNA"/>
</dbReference>
<dbReference type="SUPFAM" id="SSF103473">
    <property type="entry name" value="MFS general substrate transporter"/>
    <property type="match status" value="2"/>
</dbReference>
<dbReference type="Gene3D" id="1.20.1720.10">
    <property type="entry name" value="Multidrug resistance protein D"/>
    <property type="match status" value="1"/>
</dbReference>
<feature type="region of interest" description="Disordered" evidence="5">
    <location>
        <begin position="14"/>
        <end position="35"/>
    </location>
</feature>
<dbReference type="InterPro" id="IPR020846">
    <property type="entry name" value="MFS_dom"/>
</dbReference>
<dbReference type="Gene3D" id="1.20.1250.20">
    <property type="entry name" value="MFS general substrate transporter like domains"/>
    <property type="match status" value="1"/>
</dbReference>
<dbReference type="Pfam" id="PF07690">
    <property type="entry name" value="MFS_1"/>
    <property type="match status" value="1"/>
</dbReference>
<dbReference type="InterPro" id="IPR045518">
    <property type="entry name" value="2EXR"/>
</dbReference>
<dbReference type="InterPro" id="IPR036259">
    <property type="entry name" value="MFS_trans_sf"/>
</dbReference>
<keyword evidence="2 6" id="KW-0812">Transmembrane</keyword>
<evidence type="ECO:0000256" key="3">
    <source>
        <dbReference type="ARBA" id="ARBA00022989"/>
    </source>
</evidence>
<gene>
    <name evidence="8" type="ORF">B0I35DRAFT_477577</name>
</gene>
<name>A0A8K0SU98_9HYPO</name>
<keyword evidence="9" id="KW-1185">Reference proteome</keyword>
<dbReference type="Pfam" id="PF20150">
    <property type="entry name" value="2EXR"/>
    <property type="match status" value="1"/>
</dbReference>
<feature type="region of interest" description="Disordered" evidence="5">
    <location>
        <begin position="584"/>
        <end position="613"/>
    </location>
</feature>
<evidence type="ECO:0000256" key="2">
    <source>
        <dbReference type="ARBA" id="ARBA00022692"/>
    </source>
</evidence>
<evidence type="ECO:0000313" key="9">
    <source>
        <dbReference type="Proteomes" id="UP000813444"/>
    </source>
</evidence>
<dbReference type="OrthoDB" id="6770063at2759"/>
<dbReference type="GO" id="GO:0022857">
    <property type="term" value="F:transmembrane transporter activity"/>
    <property type="evidence" value="ECO:0007669"/>
    <property type="project" value="InterPro"/>
</dbReference>
<evidence type="ECO:0000256" key="1">
    <source>
        <dbReference type="ARBA" id="ARBA00004141"/>
    </source>
</evidence>
<feature type="transmembrane region" description="Helical" evidence="6">
    <location>
        <begin position="375"/>
        <end position="394"/>
    </location>
</feature>
<feature type="transmembrane region" description="Helical" evidence="6">
    <location>
        <begin position="262"/>
        <end position="282"/>
    </location>
</feature>
<evidence type="ECO:0000256" key="6">
    <source>
        <dbReference type="SAM" id="Phobius"/>
    </source>
</evidence>
<sequence length="875" mass="96693">MLILAITKAVKKFSKDSSTRPPSPSQCRHRDEPSSAPCADCQAEAKASSRYRWKLILGLALPFSLQALDSTIIASALPWIASDFGEISQLNWIVSAFSLCSAAFIPCWAQMADVFGRNAAINAAIIIMIVGSALCTAAPTDAFPVLLLGRGFQGVAAAGINVVIRTILADRVSLADSAKNWSTLAMVGSVAYGIGRLTRVDWRWCFAINLPIAVLGLIVIFFLIRKELLGPQPIPDVDDVAQTGRRARLATRLSTIDVGGQLLFLFSFGLVILGLTWGGATYGWNSPAVITPLAVGLVLIGCFLAWERSLASQRFLSRALPQQKAMIPWPLLTNRDIGIIFFTETTTGICMNAVLYFCSIYFIAVRNYDADESGVQLLFFLPGLLVGVILCMFMCNKSPRMTFPPILLGTIIEALGVGLLAYALYIDNLRMIFGMMALVGVGCGIRFMAAPLHGVGIFRQHRAPIIGLLSVAFPFGGTLGLTIMSAVFNNTSGLDSHEADFSQLHSQPQELRDQAVENAKMGVVWAFVAITPLLIMSILFACCLGNVKLTNQDDDHMEAGNNVTTRPYLLALLSKDSATDEEEKGYRLQSLAASPQDDALDRMSDSSDEQSPDPKLWLEFRTFDDGFSNPTPTTNGTPRLTTFPLFARLPAELRIKIWSHLVQPRIVVVSCLQRDEQLAQRRRELDDRTHAANTPALLHVNREARDVGLRHYELTFSWKVSKLLSDTPTSQPAQVWFNYDMDTLYLTGELEAHDSYGFNSPMVYFLRREDTRRVKHIACAFAELGYPEQESDQIFGCLWHVVDRFQGVERLLLAVRDADEVQIKGCLLPSTDNVMQKIWNGWMCGTTITNTTMANKQMLLVKEQDMAEFIAGHQY</sequence>
<dbReference type="GO" id="GO:0005886">
    <property type="term" value="C:plasma membrane"/>
    <property type="evidence" value="ECO:0007669"/>
    <property type="project" value="TreeGrafter"/>
</dbReference>